<evidence type="ECO:0000313" key="2">
    <source>
        <dbReference type="Proteomes" id="UP000006820"/>
    </source>
</evidence>
<reference evidence="1 2" key="1">
    <citation type="journal article" date="2004" name="Proc. Natl. Acad. Sci. U.S.A.">
        <title>The complete genomic sequence of Nocardia farcinica IFM 10152.</title>
        <authorList>
            <person name="Ishikawa J."/>
            <person name="Yamashita A."/>
            <person name="Mikami Y."/>
            <person name="Hoshino Y."/>
            <person name="Kurita H."/>
            <person name="Hotta K."/>
            <person name="Shiba T."/>
            <person name="Hattori M."/>
        </authorList>
    </citation>
    <scope>NUCLEOTIDE SEQUENCE [LARGE SCALE GENOMIC DNA]</scope>
    <source>
        <strain evidence="1 2">IFM 10152</strain>
    </source>
</reference>
<dbReference type="KEGG" id="nfa:NFA_39050"/>
<organism evidence="1 2">
    <name type="scientific">Nocardia farcinica (strain IFM 10152)</name>
    <dbReference type="NCBI Taxonomy" id="247156"/>
    <lineage>
        <taxon>Bacteria</taxon>
        <taxon>Bacillati</taxon>
        <taxon>Actinomycetota</taxon>
        <taxon>Actinomycetes</taxon>
        <taxon>Mycobacteriales</taxon>
        <taxon>Nocardiaceae</taxon>
        <taxon>Nocardia</taxon>
    </lineage>
</organism>
<keyword evidence="2" id="KW-1185">Reference proteome</keyword>
<dbReference type="STRING" id="247156.NFA_39050"/>
<dbReference type="GeneID" id="61134588"/>
<proteinExistence type="predicted"/>
<dbReference type="HOGENOM" id="CLU_1641978_0_0_11"/>
<dbReference type="OrthoDB" id="4567370at2"/>
<evidence type="ECO:0000313" key="1">
    <source>
        <dbReference type="EMBL" id="BAD58753.1"/>
    </source>
</evidence>
<dbReference type="RefSeq" id="WP_011210438.1">
    <property type="nucleotide sequence ID" value="NC_006361.1"/>
</dbReference>
<name>Q5YST8_NOCFA</name>
<gene>
    <name evidence="1" type="ordered locus">NFA_39050</name>
</gene>
<protein>
    <submittedName>
        <fullName evidence="1">Uncharacterized protein</fullName>
    </submittedName>
</protein>
<sequence>MPRDDWSDTVPPLQHPDDPLRFVKEYVWGLAMDKLGITRHRRYTDLPDDVKFVYNRVVPALVDAILADDPDWNPDDEWLKGRRPPTVAKGTAALRWFVEIQELQKATFELSSDLLNSALYDRLYRDHDRHGCFLSDLRTALMKGDPEWRGPYIDTTPPLPT</sequence>
<dbReference type="eggNOG" id="ENOG5031GC1">
    <property type="taxonomic scope" value="Bacteria"/>
</dbReference>
<accession>Q5YST8</accession>
<dbReference type="AlphaFoldDB" id="Q5YST8"/>
<dbReference type="Proteomes" id="UP000006820">
    <property type="component" value="Chromosome"/>
</dbReference>
<dbReference type="EMBL" id="AP006618">
    <property type="protein sequence ID" value="BAD58753.1"/>
    <property type="molecule type" value="Genomic_DNA"/>
</dbReference>